<dbReference type="OrthoDB" id="10029326at2759"/>
<feature type="signal peptide" evidence="6">
    <location>
        <begin position="1"/>
        <end position="20"/>
    </location>
</feature>
<dbReference type="Proteomes" id="UP000288859">
    <property type="component" value="Unassembled WGS sequence"/>
</dbReference>
<evidence type="ECO:0000259" key="7">
    <source>
        <dbReference type="Pfam" id="PF01494"/>
    </source>
</evidence>
<feature type="chain" id="PRO_5019182196" description="FAD-binding domain-containing protein" evidence="6">
    <location>
        <begin position="21"/>
        <end position="424"/>
    </location>
</feature>
<evidence type="ECO:0000256" key="6">
    <source>
        <dbReference type="SAM" id="SignalP"/>
    </source>
</evidence>
<dbReference type="VEuPathDB" id="FungiDB:PV10_02889"/>
<evidence type="ECO:0000256" key="2">
    <source>
        <dbReference type="ARBA" id="ARBA00022630"/>
    </source>
</evidence>
<dbReference type="InterPro" id="IPR002938">
    <property type="entry name" value="FAD-bd"/>
</dbReference>
<keyword evidence="6" id="KW-0732">Signal</keyword>
<reference evidence="8 9" key="1">
    <citation type="submission" date="2017-03" db="EMBL/GenBank/DDBJ databases">
        <title>Genomes of endolithic fungi from Antarctica.</title>
        <authorList>
            <person name="Coleine C."/>
            <person name="Masonjones S."/>
            <person name="Stajich J.E."/>
        </authorList>
    </citation>
    <scope>NUCLEOTIDE SEQUENCE [LARGE SCALE GENOMIC DNA]</scope>
    <source>
        <strain evidence="8 9">CCFEE 6314</strain>
    </source>
</reference>
<evidence type="ECO:0000313" key="8">
    <source>
        <dbReference type="EMBL" id="RVX67761.1"/>
    </source>
</evidence>
<keyword evidence="4" id="KW-0560">Oxidoreductase</keyword>
<keyword evidence="5" id="KW-0503">Monooxygenase</keyword>
<dbReference type="InterPro" id="IPR036188">
    <property type="entry name" value="FAD/NAD-bd_sf"/>
</dbReference>
<dbReference type="AlphaFoldDB" id="A0A438MVI7"/>
<dbReference type="PRINTS" id="PR00420">
    <property type="entry name" value="RNGMNOXGNASE"/>
</dbReference>
<dbReference type="Gene3D" id="3.50.50.60">
    <property type="entry name" value="FAD/NAD(P)-binding domain"/>
    <property type="match status" value="1"/>
</dbReference>
<accession>A0A438MVI7</accession>
<dbReference type="GO" id="GO:0071949">
    <property type="term" value="F:FAD binding"/>
    <property type="evidence" value="ECO:0007669"/>
    <property type="project" value="InterPro"/>
</dbReference>
<gene>
    <name evidence="8" type="ORF">B0A52_07884</name>
</gene>
<evidence type="ECO:0000256" key="4">
    <source>
        <dbReference type="ARBA" id="ARBA00023002"/>
    </source>
</evidence>
<dbReference type="InterPro" id="IPR050493">
    <property type="entry name" value="FAD-dep_Monooxygenase_BioMet"/>
</dbReference>
<evidence type="ECO:0000256" key="5">
    <source>
        <dbReference type="ARBA" id="ARBA00023033"/>
    </source>
</evidence>
<keyword evidence="3" id="KW-0274">FAD</keyword>
<organism evidence="8 9">
    <name type="scientific">Exophiala mesophila</name>
    <name type="common">Black yeast-like fungus</name>
    <dbReference type="NCBI Taxonomy" id="212818"/>
    <lineage>
        <taxon>Eukaryota</taxon>
        <taxon>Fungi</taxon>
        <taxon>Dikarya</taxon>
        <taxon>Ascomycota</taxon>
        <taxon>Pezizomycotina</taxon>
        <taxon>Eurotiomycetes</taxon>
        <taxon>Chaetothyriomycetidae</taxon>
        <taxon>Chaetothyriales</taxon>
        <taxon>Herpotrichiellaceae</taxon>
        <taxon>Exophiala</taxon>
    </lineage>
</organism>
<dbReference type="SUPFAM" id="SSF51905">
    <property type="entry name" value="FAD/NAD(P)-binding domain"/>
    <property type="match status" value="1"/>
</dbReference>
<comment type="caution">
    <text evidence="8">The sequence shown here is derived from an EMBL/GenBank/DDBJ whole genome shotgun (WGS) entry which is preliminary data.</text>
</comment>
<sequence length="424" mass="46380">MSSKLTVLIIGCGIAGPVLANFLQRKGYNPIVFEKVHQLGDVGASLLLMPNGIKVLSLVGVTSDLEKDSIDLFGFLELSSDGEELGFSTLPTTFREKYGEASLGVKRTDINLKLKDMIIKQGIDVREGWELEDIQENESSVTAFFKDKGPVTGSFLIGCDGIKAASRRLLLAQKGLTEGLPDFLGMTQTAGLSSTPEALKKIPAKTNWYGEGVHVISYPVSADVMSFAVTLPEASGQEADWGLVSEQEMSQRKEKLLSQLSLWKDQTPRQLVEGAFRMIKFGLFDREDLGAEHWHSQRCVLVGDAAHPTSPHLGQGANQALEDCFHLSHALPYLDPHSDSYQSNVQKLESSLVDIFRAYAEKRQPRTSALVKGARAQGKQRVITTGPEDCKRRNQQLAKACSDEAALAATYDALLREPFQGSPV</sequence>
<evidence type="ECO:0000256" key="1">
    <source>
        <dbReference type="ARBA" id="ARBA00007992"/>
    </source>
</evidence>
<dbReference type="PANTHER" id="PTHR13789:SF309">
    <property type="entry name" value="PUTATIVE (AFU_ORTHOLOGUE AFUA_6G14510)-RELATED"/>
    <property type="match status" value="1"/>
</dbReference>
<dbReference type="Pfam" id="PF01494">
    <property type="entry name" value="FAD_binding_3"/>
    <property type="match status" value="1"/>
</dbReference>
<comment type="similarity">
    <text evidence="1">Belongs to the paxM FAD-dependent monooxygenase family.</text>
</comment>
<keyword evidence="2" id="KW-0285">Flavoprotein</keyword>
<evidence type="ECO:0000313" key="9">
    <source>
        <dbReference type="Proteomes" id="UP000288859"/>
    </source>
</evidence>
<dbReference type="GO" id="GO:0004497">
    <property type="term" value="F:monooxygenase activity"/>
    <property type="evidence" value="ECO:0007669"/>
    <property type="project" value="UniProtKB-KW"/>
</dbReference>
<name>A0A438MVI7_EXOME</name>
<evidence type="ECO:0000256" key="3">
    <source>
        <dbReference type="ARBA" id="ARBA00022827"/>
    </source>
</evidence>
<dbReference type="PANTHER" id="PTHR13789">
    <property type="entry name" value="MONOOXYGENASE"/>
    <property type="match status" value="1"/>
</dbReference>
<protein>
    <recommendedName>
        <fullName evidence="7">FAD-binding domain-containing protein</fullName>
    </recommendedName>
</protein>
<dbReference type="EMBL" id="NAJM01000045">
    <property type="protein sequence ID" value="RVX67761.1"/>
    <property type="molecule type" value="Genomic_DNA"/>
</dbReference>
<feature type="domain" description="FAD-binding" evidence="7">
    <location>
        <begin position="5"/>
        <end position="331"/>
    </location>
</feature>
<proteinExistence type="inferred from homology"/>